<dbReference type="AlphaFoldDB" id="A0A448KG16"/>
<evidence type="ECO:0000313" key="3">
    <source>
        <dbReference type="Proteomes" id="UP000276899"/>
    </source>
</evidence>
<dbReference type="KEGG" id="asla:NCTC11923_02572"/>
<name>A0A448KG16_9ACTO</name>
<dbReference type="EMBL" id="LR134363">
    <property type="protein sequence ID" value="VEG75894.1"/>
    <property type="molecule type" value="Genomic_DNA"/>
</dbReference>
<feature type="transmembrane region" description="Helical" evidence="1">
    <location>
        <begin position="97"/>
        <end position="115"/>
    </location>
</feature>
<dbReference type="STRING" id="1278298.GCA_000428685_00888"/>
<keyword evidence="3" id="KW-1185">Reference proteome</keyword>
<proteinExistence type="predicted"/>
<keyword evidence="1" id="KW-1133">Transmembrane helix</keyword>
<dbReference type="RefSeq" id="WP_034514700.1">
    <property type="nucleotide sequence ID" value="NZ_LR134363.1"/>
</dbReference>
<keyword evidence="1" id="KW-0472">Membrane</keyword>
<reference evidence="2 3" key="1">
    <citation type="submission" date="2018-12" db="EMBL/GenBank/DDBJ databases">
        <authorList>
            <consortium name="Pathogen Informatics"/>
        </authorList>
    </citation>
    <scope>NUCLEOTIDE SEQUENCE [LARGE SCALE GENOMIC DNA]</scope>
    <source>
        <strain evidence="2 3">NCTC11923</strain>
    </source>
</reference>
<sequence>MDTVRQVVVGGIALIVGAWSIIDGVRWLRGLGFYAPGGRLGPWADLLQRLGIDPDSRLVAVVFVVYGASLLAAAAAHLCGSTAGSIALIVVAASGLWYLPVGTLGSLIIMGVVGWEMMARS</sequence>
<evidence type="ECO:0000256" key="1">
    <source>
        <dbReference type="SAM" id="Phobius"/>
    </source>
</evidence>
<protein>
    <submittedName>
        <fullName evidence="2">Uncharacterized protein</fullName>
    </submittedName>
</protein>
<dbReference type="Proteomes" id="UP000276899">
    <property type="component" value="Chromosome"/>
</dbReference>
<keyword evidence="1" id="KW-0812">Transmembrane</keyword>
<evidence type="ECO:0000313" key="2">
    <source>
        <dbReference type="EMBL" id="VEG75894.1"/>
    </source>
</evidence>
<gene>
    <name evidence="2" type="ORF">NCTC11923_02572</name>
</gene>
<organism evidence="2 3">
    <name type="scientific">Actinomyces slackii</name>
    <dbReference type="NCBI Taxonomy" id="52774"/>
    <lineage>
        <taxon>Bacteria</taxon>
        <taxon>Bacillati</taxon>
        <taxon>Actinomycetota</taxon>
        <taxon>Actinomycetes</taxon>
        <taxon>Actinomycetales</taxon>
        <taxon>Actinomycetaceae</taxon>
        <taxon>Actinomyces</taxon>
    </lineage>
</organism>
<feature type="transmembrane region" description="Helical" evidence="1">
    <location>
        <begin position="6"/>
        <end position="25"/>
    </location>
</feature>
<accession>A0A448KG16</accession>
<feature type="transmembrane region" description="Helical" evidence="1">
    <location>
        <begin position="58"/>
        <end position="91"/>
    </location>
</feature>